<evidence type="ECO:0000256" key="4">
    <source>
        <dbReference type="ARBA" id="ARBA00022801"/>
    </source>
</evidence>
<dbReference type="OrthoDB" id="5443440at2"/>
<dbReference type="STRING" id="1938817.SAMN06296008_10784"/>
<sequence length="253" mass="27965">MSSYQVDVLIQGFPGRSVCHGGLGWSSVSLIRGHGRTILLDVGAFGMRKPLEKSLKNHGLTALDITDVILTHAHYDHAVNFVLFPNATVWIGEVEIDWAAAQEPGFNPLPELYVKELSTSSRVQKVKHQEEFIPGITAFEVPGHTPGHLLFVLDNGETNILFTGDSAKNKAELICRKVIDTEDPMESAASIELIWEKWLEKPGSLLIPGHDVTMVLDENQHPVHVGTRTAGIYAWFTENIEHSDVFDLTKVPA</sequence>
<comment type="cofactor">
    <cofactor evidence="1">
        <name>Zn(2+)</name>
        <dbReference type="ChEBI" id="CHEBI:29105"/>
    </cofactor>
</comment>
<comment type="similarity">
    <text evidence="2">Belongs to the metallo-beta-lactamase superfamily.</text>
</comment>
<feature type="domain" description="Metallo-beta-lactamase" evidence="6">
    <location>
        <begin position="25"/>
        <end position="210"/>
    </location>
</feature>
<name>A0A1W2A3L9_9BURK</name>
<evidence type="ECO:0000313" key="7">
    <source>
        <dbReference type="EMBL" id="SMC55287.1"/>
    </source>
</evidence>
<dbReference type="InterPro" id="IPR036866">
    <property type="entry name" value="RibonucZ/Hydroxyglut_hydro"/>
</dbReference>
<protein>
    <submittedName>
        <fullName evidence="7">Glyoxylase, beta-lactamase superfamily II</fullName>
    </submittedName>
</protein>
<dbReference type="AlphaFoldDB" id="A0A1W2A3L9"/>
<dbReference type="EMBL" id="FWXJ01000007">
    <property type="protein sequence ID" value="SMC55287.1"/>
    <property type="molecule type" value="Genomic_DNA"/>
</dbReference>
<evidence type="ECO:0000313" key="8">
    <source>
        <dbReference type="Proteomes" id="UP000192708"/>
    </source>
</evidence>
<dbReference type="GO" id="GO:0046872">
    <property type="term" value="F:metal ion binding"/>
    <property type="evidence" value="ECO:0007669"/>
    <property type="project" value="UniProtKB-KW"/>
</dbReference>
<dbReference type="Proteomes" id="UP000192708">
    <property type="component" value="Unassembled WGS sequence"/>
</dbReference>
<dbReference type="PANTHER" id="PTHR42978:SF2">
    <property type="entry name" value="102 KBASES UNSTABLE REGION: FROM 1 TO 119443"/>
    <property type="match status" value="1"/>
</dbReference>
<dbReference type="InterPro" id="IPR001279">
    <property type="entry name" value="Metallo-B-lactamas"/>
</dbReference>
<dbReference type="SMART" id="SM00849">
    <property type="entry name" value="Lactamase_B"/>
    <property type="match status" value="1"/>
</dbReference>
<dbReference type="GO" id="GO:0016787">
    <property type="term" value="F:hydrolase activity"/>
    <property type="evidence" value="ECO:0007669"/>
    <property type="project" value="UniProtKB-KW"/>
</dbReference>
<dbReference type="SUPFAM" id="SSF56281">
    <property type="entry name" value="Metallo-hydrolase/oxidoreductase"/>
    <property type="match status" value="1"/>
</dbReference>
<evidence type="ECO:0000256" key="5">
    <source>
        <dbReference type="ARBA" id="ARBA00022833"/>
    </source>
</evidence>
<evidence type="ECO:0000256" key="1">
    <source>
        <dbReference type="ARBA" id="ARBA00001947"/>
    </source>
</evidence>
<evidence type="ECO:0000259" key="6">
    <source>
        <dbReference type="SMART" id="SM00849"/>
    </source>
</evidence>
<reference evidence="7 8" key="1">
    <citation type="submission" date="2017-04" db="EMBL/GenBank/DDBJ databases">
        <authorList>
            <person name="Afonso C.L."/>
            <person name="Miller P.J."/>
            <person name="Scott M.A."/>
            <person name="Spackman E."/>
            <person name="Goraichik I."/>
            <person name="Dimitrov K.M."/>
            <person name="Suarez D.L."/>
            <person name="Swayne D.E."/>
        </authorList>
    </citation>
    <scope>NUCLEOTIDE SEQUENCE [LARGE SCALE GENOMIC DNA]</scope>
    <source>
        <strain evidence="7 8">VK13</strain>
    </source>
</reference>
<keyword evidence="4" id="KW-0378">Hydrolase</keyword>
<organism evidence="7 8">
    <name type="scientific">Polynucleobacter kasalickyi</name>
    <dbReference type="NCBI Taxonomy" id="1938817"/>
    <lineage>
        <taxon>Bacteria</taxon>
        <taxon>Pseudomonadati</taxon>
        <taxon>Pseudomonadota</taxon>
        <taxon>Betaproteobacteria</taxon>
        <taxon>Burkholderiales</taxon>
        <taxon>Burkholderiaceae</taxon>
        <taxon>Polynucleobacter</taxon>
    </lineage>
</organism>
<accession>A0A1W2A3L9</accession>
<dbReference type="Gene3D" id="3.60.15.10">
    <property type="entry name" value="Ribonuclease Z/Hydroxyacylglutathione hydrolase-like"/>
    <property type="match status" value="1"/>
</dbReference>
<gene>
    <name evidence="7" type="ORF">SAMN06296008_10784</name>
</gene>
<keyword evidence="3" id="KW-0479">Metal-binding</keyword>
<keyword evidence="5" id="KW-0862">Zinc</keyword>
<proteinExistence type="inferred from homology"/>
<evidence type="ECO:0000256" key="3">
    <source>
        <dbReference type="ARBA" id="ARBA00022723"/>
    </source>
</evidence>
<dbReference type="InterPro" id="IPR051013">
    <property type="entry name" value="MBL_superfamily_lactonases"/>
</dbReference>
<evidence type="ECO:0000256" key="2">
    <source>
        <dbReference type="ARBA" id="ARBA00007749"/>
    </source>
</evidence>
<dbReference type="RefSeq" id="WP_084283601.1">
    <property type="nucleotide sequence ID" value="NZ_FWXJ01000007.1"/>
</dbReference>
<dbReference type="PANTHER" id="PTHR42978">
    <property type="entry name" value="QUORUM-QUENCHING LACTONASE YTNP-RELATED-RELATED"/>
    <property type="match status" value="1"/>
</dbReference>
<dbReference type="Pfam" id="PF00753">
    <property type="entry name" value="Lactamase_B"/>
    <property type="match status" value="1"/>
</dbReference>
<keyword evidence="8" id="KW-1185">Reference proteome</keyword>